<dbReference type="Proteomes" id="UP001501752">
    <property type="component" value="Unassembled WGS sequence"/>
</dbReference>
<dbReference type="InterPro" id="IPR036390">
    <property type="entry name" value="WH_DNA-bd_sf"/>
</dbReference>
<dbReference type="PANTHER" id="PTHR43132">
    <property type="entry name" value="ARSENICAL RESISTANCE OPERON REPRESSOR ARSR-RELATED"/>
    <property type="match status" value="1"/>
</dbReference>
<sequence length="326" mass="35450">MPTVTLSLDASDLAHLRWAVSPAWELTASVRALARPADRAVHMPWLSAHRADPLLTGRSAARELTVASPGHLPGFLAPTPHSPLTGLDEELARVRDTPAEVVRQDLAAVFGERIPARLVPLGRAPRRELTSVTDELRRYWDRALAPTWPRIRALLESDIHHRARVLTDRGPAAMFADIHPGLAFDPAGSTLRIALRRSVPTDTHRRLDGRGLVLVPSAFAWPDLHVKTARPWTPVIRYPVRGVGTLWEAAPDATDLAAALGATRARLLDLLDTPASTLELAHRTGLAAGGVSAHLHRLAAAGLVAPHRTGRTVLYARTTRGEALYR</sequence>
<evidence type="ECO:0000313" key="2">
    <source>
        <dbReference type="EMBL" id="GAA4837632.1"/>
    </source>
</evidence>
<comment type="caution">
    <text evidence="2">The sequence shown here is derived from an EMBL/GenBank/DDBJ whole genome shotgun (WGS) entry which is preliminary data.</text>
</comment>
<dbReference type="Pfam" id="PF19361">
    <property type="entry name" value="DUF5937"/>
    <property type="match status" value="1"/>
</dbReference>
<reference evidence="3" key="1">
    <citation type="journal article" date="2019" name="Int. J. Syst. Evol. Microbiol.">
        <title>The Global Catalogue of Microorganisms (GCM) 10K type strain sequencing project: providing services to taxonomists for standard genome sequencing and annotation.</title>
        <authorList>
            <consortium name="The Broad Institute Genomics Platform"/>
            <consortium name="The Broad Institute Genome Sequencing Center for Infectious Disease"/>
            <person name="Wu L."/>
            <person name="Ma J."/>
        </authorList>
    </citation>
    <scope>NUCLEOTIDE SEQUENCE [LARGE SCALE GENOMIC DNA]</scope>
    <source>
        <strain evidence="3">JCM 13006</strain>
    </source>
</reference>
<dbReference type="SUPFAM" id="SSF46785">
    <property type="entry name" value="Winged helix' DNA-binding domain"/>
    <property type="match status" value="1"/>
</dbReference>
<proteinExistence type="predicted"/>
<dbReference type="InterPro" id="IPR045981">
    <property type="entry name" value="DUF5937"/>
</dbReference>
<organism evidence="2 3">
    <name type="scientific">Kitasatospora terrestris</name>
    <dbReference type="NCBI Taxonomy" id="258051"/>
    <lineage>
        <taxon>Bacteria</taxon>
        <taxon>Bacillati</taxon>
        <taxon>Actinomycetota</taxon>
        <taxon>Actinomycetes</taxon>
        <taxon>Kitasatosporales</taxon>
        <taxon>Streptomycetaceae</taxon>
        <taxon>Kitasatospora</taxon>
    </lineage>
</organism>
<dbReference type="Gene3D" id="1.10.10.10">
    <property type="entry name" value="Winged helix-like DNA-binding domain superfamily/Winged helix DNA-binding domain"/>
    <property type="match status" value="1"/>
</dbReference>
<dbReference type="RefSeq" id="WP_345695609.1">
    <property type="nucleotide sequence ID" value="NZ_BAABIS010000001.1"/>
</dbReference>
<dbReference type="Pfam" id="PF12840">
    <property type="entry name" value="HTH_20"/>
    <property type="match status" value="1"/>
</dbReference>
<dbReference type="InterPro" id="IPR011991">
    <property type="entry name" value="ArsR-like_HTH"/>
</dbReference>
<feature type="domain" description="DUF5937" evidence="1">
    <location>
        <begin position="144"/>
        <end position="241"/>
    </location>
</feature>
<dbReference type="InterPro" id="IPR051011">
    <property type="entry name" value="Metal_resp_trans_reg"/>
</dbReference>
<evidence type="ECO:0000259" key="1">
    <source>
        <dbReference type="Pfam" id="PF19361"/>
    </source>
</evidence>
<dbReference type="InterPro" id="IPR036388">
    <property type="entry name" value="WH-like_DNA-bd_sf"/>
</dbReference>
<dbReference type="EMBL" id="BAABIS010000001">
    <property type="protein sequence ID" value="GAA4837632.1"/>
    <property type="molecule type" value="Genomic_DNA"/>
</dbReference>
<accession>A0ABP9DDB0</accession>
<dbReference type="CDD" id="cd00090">
    <property type="entry name" value="HTH_ARSR"/>
    <property type="match status" value="1"/>
</dbReference>
<gene>
    <name evidence="2" type="ORF">GCM10023235_10870</name>
</gene>
<name>A0ABP9DDB0_9ACTN</name>
<dbReference type="PANTHER" id="PTHR43132:SF6">
    <property type="entry name" value="HTH-TYPE TRANSCRIPTIONAL REPRESSOR CZRA"/>
    <property type="match status" value="1"/>
</dbReference>
<evidence type="ECO:0000313" key="3">
    <source>
        <dbReference type="Proteomes" id="UP001501752"/>
    </source>
</evidence>
<protein>
    <submittedName>
        <fullName evidence="2">DUF5937 family protein</fullName>
    </submittedName>
</protein>
<keyword evidence="3" id="KW-1185">Reference proteome</keyword>